<comment type="subcellular location">
    <subcellularLocation>
        <location evidence="1">Endomembrane system</location>
        <topology evidence="1">Peripheral membrane protein</topology>
    </subcellularLocation>
</comment>
<dbReference type="InterPro" id="IPR000547">
    <property type="entry name" value="Clathrin_H-chain/VPS_repeat"/>
</dbReference>
<dbReference type="GO" id="GO:0006886">
    <property type="term" value="P:intracellular protein transport"/>
    <property type="evidence" value="ECO:0007669"/>
    <property type="project" value="UniProtKB-UniRule"/>
</dbReference>
<dbReference type="InterPro" id="IPR011047">
    <property type="entry name" value="Quinoprotein_ADH-like_sf"/>
</dbReference>
<dbReference type="InterPro" id="IPR015943">
    <property type="entry name" value="WD40/YVTN_repeat-like_dom_sf"/>
</dbReference>
<dbReference type="Pfam" id="PF10367">
    <property type="entry name" value="zf-Vps39_C"/>
    <property type="match status" value="1"/>
</dbReference>
<dbReference type="PROSITE" id="PS50236">
    <property type="entry name" value="CHCR"/>
    <property type="match status" value="1"/>
</dbReference>
<name>A0A1Y1UB30_9TREE</name>
<organism evidence="7 8">
    <name type="scientific">Kockovaella imperatae</name>
    <dbReference type="NCBI Taxonomy" id="4999"/>
    <lineage>
        <taxon>Eukaryota</taxon>
        <taxon>Fungi</taxon>
        <taxon>Dikarya</taxon>
        <taxon>Basidiomycota</taxon>
        <taxon>Agaricomycotina</taxon>
        <taxon>Tremellomycetes</taxon>
        <taxon>Tremellales</taxon>
        <taxon>Cuniculitremaceae</taxon>
        <taxon>Kockovaella</taxon>
    </lineage>
</organism>
<dbReference type="GO" id="GO:0000329">
    <property type="term" value="C:fungal-type vacuole membrane"/>
    <property type="evidence" value="ECO:0007669"/>
    <property type="project" value="TreeGrafter"/>
</dbReference>
<keyword evidence="2" id="KW-0472">Membrane</keyword>
<evidence type="ECO:0000259" key="6">
    <source>
        <dbReference type="PROSITE" id="PS50219"/>
    </source>
</evidence>
<evidence type="ECO:0000256" key="2">
    <source>
        <dbReference type="ARBA" id="ARBA00023136"/>
    </source>
</evidence>
<protein>
    <recommendedName>
        <fullName evidence="6">CNH domain-containing protein</fullName>
    </recommendedName>
</protein>
<dbReference type="OrthoDB" id="5325112at2759"/>
<evidence type="ECO:0000313" key="8">
    <source>
        <dbReference type="Proteomes" id="UP000193218"/>
    </source>
</evidence>
<dbReference type="InterPro" id="IPR019452">
    <property type="entry name" value="VPS39/TGF_beta_rcpt-assoc_1"/>
</dbReference>
<dbReference type="FunCoup" id="A0A1Y1UB30">
    <property type="interactions" value="749"/>
</dbReference>
<accession>A0A1Y1UB30</accession>
<comment type="similarity">
    <text evidence="3">Belongs to the VAM6/VPS39 family.</text>
</comment>
<dbReference type="InterPro" id="IPR001180">
    <property type="entry name" value="CNH_dom"/>
</dbReference>
<reference evidence="7 8" key="1">
    <citation type="submission" date="2017-03" db="EMBL/GenBank/DDBJ databases">
        <title>Widespread Adenine N6-methylation of Active Genes in Fungi.</title>
        <authorList>
            <consortium name="DOE Joint Genome Institute"/>
            <person name="Mondo S.J."/>
            <person name="Dannebaum R.O."/>
            <person name="Kuo R.C."/>
            <person name="Louie K.B."/>
            <person name="Bewick A.J."/>
            <person name="Labutti K."/>
            <person name="Haridas S."/>
            <person name="Kuo A."/>
            <person name="Salamov A."/>
            <person name="Ahrendt S.R."/>
            <person name="Lau R."/>
            <person name="Bowen B.P."/>
            <person name="Lipzen A."/>
            <person name="Sullivan W."/>
            <person name="Andreopoulos W.B."/>
            <person name="Clum A."/>
            <person name="Lindquist E."/>
            <person name="Daum C."/>
            <person name="Northen T.R."/>
            <person name="Ramamoorthy G."/>
            <person name="Schmitz R.J."/>
            <person name="Gryganskyi A."/>
            <person name="Culley D."/>
            <person name="Magnuson J."/>
            <person name="James T.Y."/>
            <person name="O'Malley M.A."/>
            <person name="Stajich J.E."/>
            <person name="Spatafora J.W."/>
            <person name="Visel A."/>
            <person name="Grigoriev I.V."/>
        </authorList>
    </citation>
    <scope>NUCLEOTIDE SEQUENCE [LARGE SCALE GENOMIC DNA]</scope>
    <source>
        <strain evidence="7 8">NRRL Y-17943</strain>
    </source>
</reference>
<dbReference type="Pfam" id="PF10366">
    <property type="entry name" value="Vps39_1"/>
    <property type="match status" value="1"/>
</dbReference>
<evidence type="ECO:0000256" key="4">
    <source>
        <dbReference type="PROSITE-ProRule" id="PRU01006"/>
    </source>
</evidence>
<sequence length="1026" mass="112353">MTPSGEFSLHPLLPALKTRITAIHHHDDRLYLGTSTGHIRVYSWELDTGETKPTVKHIKAYPVSRKAIDQIGVLPNERKIVVISDSTVTLYSLDELRQIKVLTLARYAHCFAIASNATGTGDVLFVGCRKKIVVFGAGRGGFKEAWDLSLPHSPRHVVLSSSLSPRTAHLLYSTTSSTLLSIDPESSTHLSVTDITLTGPQYSQEKSASSSAEGSGGPSTSGSGLSKGMGVSALSGLGGYVGLGGKAANPVGTRTVKGEACIAREDNGIFLSSEGSSTRSSSLTWSAPPESLAYSNPFIYSIVPFVPPTASSSASSSVSPPTSAIQVHLSPTLHLYTTLILPLPSAGGLTAQHLCPIRSSSNSTLASSVSSSIKFLFISTPLDKTLATSEGSSIWSIESGDLGECVDSLVQEGRVADAIGLVEAVGESGFAPSRRLPHLKTLMAVQRFAQGQYQTAMETFVTYNVNPALVISLFPAETISGRLHNNREAWMSLFGAVDGALLEPRFETQPQETSKGLLSRVAHVHKKSSVETLKSKNGDKDLSSTVNDVVLPRAAYEALVYFLTDRRQKLNAPMATTEVPSESSLAPLSSLAAETLYALPSTPFSDLNPETLLRMAQVVYTALIKVYLVARPILVGSLCRIENWCDVEEVEGLLKDQKKFSDLVDLYQGKKMHKKALAMLHDLAMEEEDKLDRYPPTIEYLQKLGPSELPLILETSKWIFKGDPGMALKIFTADKAGVEALPRMEVMRFLDETDETCCSKYLEHIIDDLGETRSEFHDRLAELYLARVDEQSMSDIEMTKPLMTDGLARLLDFLARSHSYRPYRISQKLTRDIPEVQAVLLGRQGRHEEALKIYLYRLKDYSAAESYCAQVYAKDPDPKGIFLLLLTLYLRPSSSDPVLLEPALSLIGTHGTRLDAEQVLGLLPPLVTMKQVEAFMFKTLRDGFARKNNGQIVKELLMARRDQMDRILLDLQVHRVRITDQRLCPQCHKRLGQSAIAVHAPRGEVTHLHCKDSFALTLSKMRGGMR</sequence>
<feature type="region of interest" description="Disordered" evidence="5">
    <location>
        <begin position="202"/>
        <end position="227"/>
    </location>
</feature>
<evidence type="ECO:0000256" key="5">
    <source>
        <dbReference type="SAM" id="MobiDB-lite"/>
    </source>
</evidence>
<evidence type="ECO:0000256" key="3">
    <source>
        <dbReference type="ARBA" id="ARBA00038201"/>
    </source>
</evidence>
<dbReference type="RefSeq" id="XP_021869419.1">
    <property type="nucleotide sequence ID" value="XM_022017518.1"/>
</dbReference>
<dbReference type="InParanoid" id="A0A1Y1UB30"/>
<dbReference type="InterPro" id="IPR019453">
    <property type="entry name" value="VPS39/TGFA1_Znf"/>
</dbReference>
<keyword evidence="8" id="KW-1185">Reference proteome</keyword>
<dbReference type="Gene3D" id="2.130.10.10">
    <property type="entry name" value="YVTN repeat-like/Quinoprotein amine dehydrogenase"/>
    <property type="match status" value="1"/>
</dbReference>
<dbReference type="InterPro" id="IPR032914">
    <property type="entry name" value="Vam6/VPS39/TRAP1"/>
</dbReference>
<dbReference type="GO" id="GO:0034058">
    <property type="term" value="P:endosomal vesicle fusion"/>
    <property type="evidence" value="ECO:0007669"/>
    <property type="project" value="TreeGrafter"/>
</dbReference>
<proteinExistence type="inferred from homology"/>
<dbReference type="STRING" id="4999.A0A1Y1UB30"/>
<feature type="compositionally biased region" description="Low complexity" evidence="5">
    <location>
        <begin position="203"/>
        <end position="213"/>
    </location>
</feature>
<dbReference type="GeneID" id="33559327"/>
<evidence type="ECO:0000256" key="1">
    <source>
        <dbReference type="ARBA" id="ARBA00004184"/>
    </source>
</evidence>
<dbReference type="EMBL" id="NBSH01000011">
    <property type="protein sequence ID" value="ORX35229.1"/>
    <property type="molecule type" value="Genomic_DNA"/>
</dbReference>
<dbReference type="Pfam" id="PF00780">
    <property type="entry name" value="CNH"/>
    <property type="match status" value="1"/>
</dbReference>
<dbReference type="GO" id="GO:0006914">
    <property type="term" value="P:autophagy"/>
    <property type="evidence" value="ECO:0007669"/>
    <property type="project" value="TreeGrafter"/>
</dbReference>
<dbReference type="SUPFAM" id="SSF50998">
    <property type="entry name" value="Quinoprotein alcohol dehydrogenase-like"/>
    <property type="match status" value="1"/>
</dbReference>
<evidence type="ECO:0000313" key="7">
    <source>
        <dbReference type="EMBL" id="ORX35229.1"/>
    </source>
</evidence>
<dbReference type="AlphaFoldDB" id="A0A1Y1UB30"/>
<dbReference type="GO" id="GO:0012505">
    <property type="term" value="C:endomembrane system"/>
    <property type="evidence" value="ECO:0007669"/>
    <property type="project" value="UniProtKB-SubCell"/>
</dbReference>
<dbReference type="PANTHER" id="PTHR12894:SF49">
    <property type="entry name" value="VAM6_VPS39-LIKE PROTEIN"/>
    <property type="match status" value="1"/>
</dbReference>
<dbReference type="Proteomes" id="UP000193218">
    <property type="component" value="Unassembled WGS sequence"/>
</dbReference>
<comment type="caution">
    <text evidence="7">The sequence shown here is derived from an EMBL/GenBank/DDBJ whole genome shotgun (WGS) entry which is preliminary data.</text>
</comment>
<dbReference type="PANTHER" id="PTHR12894">
    <property type="entry name" value="CNH DOMAIN CONTAINING"/>
    <property type="match status" value="1"/>
</dbReference>
<gene>
    <name evidence="7" type="ORF">BD324DRAFT_642956</name>
</gene>
<feature type="domain" description="CNH" evidence="6">
    <location>
        <begin position="17"/>
        <end position="356"/>
    </location>
</feature>
<feature type="repeat" description="CHCR" evidence="4">
    <location>
        <begin position="734"/>
        <end position="897"/>
    </location>
</feature>
<dbReference type="PROSITE" id="PS50219">
    <property type="entry name" value="CNH"/>
    <property type="match status" value="1"/>
</dbReference>